<dbReference type="InterPro" id="IPR023772">
    <property type="entry name" value="DNA-bd_HTH_TetR-type_CS"/>
</dbReference>
<proteinExistence type="predicted"/>
<evidence type="ECO:0000313" key="5">
    <source>
        <dbReference type="Proteomes" id="UP000585721"/>
    </source>
</evidence>
<dbReference type="Proteomes" id="UP000585721">
    <property type="component" value="Unassembled WGS sequence"/>
</dbReference>
<dbReference type="InterPro" id="IPR001647">
    <property type="entry name" value="HTH_TetR"/>
</dbReference>
<dbReference type="AlphaFoldDB" id="A0A841GJ61"/>
<dbReference type="Gene3D" id="1.10.357.10">
    <property type="entry name" value="Tetracycline Repressor, domain 2"/>
    <property type="match status" value="1"/>
</dbReference>
<dbReference type="GO" id="GO:0003700">
    <property type="term" value="F:DNA-binding transcription factor activity"/>
    <property type="evidence" value="ECO:0007669"/>
    <property type="project" value="TreeGrafter"/>
</dbReference>
<evidence type="ECO:0000259" key="3">
    <source>
        <dbReference type="PROSITE" id="PS50977"/>
    </source>
</evidence>
<dbReference type="InterPro" id="IPR054422">
    <property type="entry name" value="TetR-like_HI_0893_C"/>
</dbReference>
<reference evidence="4 5" key="1">
    <citation type="submission" date="2020-08" db="EMBL/GenBank/DDBJ databases">
        <title>Genomic Encyclopedia of Type Strains, Phase IV (KMG-IV): sequencing the most valuable type-strain genomes for metagenomic binning, comparative biology and taxonomic classification.</title>
        <authorList>
            <person name="Goeker M."/>
        </authorList>
    </citation>
    <scope>NUCLEOTIDE SEQUENCE [LARGE SCALE GENOMIC DNA]</scope>
    <source>
        <strain evidence="4 5">DSM 22975</strain>
    </source>
</reference>
<dbReference type="InterPro" id="IPR050109">
    <property type="entry name" value="HTH-type_TetR-like_transc_reg"/>
</dbReference>
<feature type="DNA-binding region" description="H-T-H motif" evidence="2">
    <location>
        <begin position="38"/>
        <end position="57"/>
    </location>
</feature>
<gene>
    <name evidence="4" type="ORF">HNR75_002665</name>
</gene>
<dbReference type="PANTHER" id="PTHR30055:SF207">
    <property type="entry name" value="HTH-TYPE TRANSCRIPTIONAL REPRESSOR FATR"/>
    <property type="match status" value="1"/>
</dbReference>
<evidence type="ECO:0000256" key="2">
    <source>
        <dbReference type="PROSITE-ProRule" id="PRU00335"/>
    </source>
</evidence>
<protein>
    <submittedName>
        <fullName evidence="4">TetR/AcrR family transcriptional repressor of multidrug resistance operon</fullName>
    </submittedName>
</protein>
<dbReference type="SUPFAM" id="SSF46689">
    <property type="entry name" value="Homeodomain-like"/>
    <property type="match status" value="1"/>
</dbReference>
<accession>A0A841GJ61</accession>
<dbReference type="Pfam" id="PF22604">
    <property type="entry name" value="TetR_HI_0893_C"/>
    <property type="match status" value="1"/>
</dbReference>
<evidence type="ECO:0000313" key="4">
    <source>
        <dbReference type="EMBL" id="MBB6056726.1"/>
    </source>
</evidence>
<dbReference type="PROSITE" id="PS01081">
    <property type="entry name" value="HTH_TETR_1"/>
    <property type="match status" value="1"/>
</dbReference>
<sequence length="200" mass="23190">MNVHSFFIGAKDMVQEKPELIMAQAEQLFIAHGFHGTSMQMIAKAAGIAAGTLYLHFPGKEMLIRTIYRRALTDMLRCLMLDYDPVQPPFGQYRRFWLNAYHELKEKQSLVHFKDLYERSPFYNEEDRLWADEQWKPIEDFYLRGIDSGLFRDMPACLLGYLSLGSVLSISQTQRVAPFDMTAALEEQLIQASWRAILAE</sequence>
<dbReference type="Pfam" id="PF00440">
    <property type="entry name" value="TetR_N"/>
    <property type="match status" value="1"/>
</dbReference>
<keyword evidence="1 2" id="KW-0238">DNA-binding</keyword>
<feature type="domain" description="HTH tetR-type" evidence="3">
    <location>
        <begin position="15"/>
        <end position="75"/>
    </location>
</feature>
<dbReference type="PRINTS" id="PR00455">
    <property type="entry name" value="HTHTETR"/>
</dbReference>
<name>A0A841GJ61_9GAMM</name>
<comment type="caution">
    <text evidence="4">The sequence shown here is derived from an EMBL/GenBank/DDBJ whole genome shotgun (WGS) entry which is preliminary data.</text>
</comment>
<dbReference type="PANTHER" id="PTHR30055">
    <property type="entry name" value="HTH-TYPE TRANSCRIPTIONAL REGULATOR RUTR"/>
    <property type="match status" value="1"/>
</dbReference>
<organism evidence="4 5">
    <name type="scientific">Tolumonas osonensis</name>
    <dbReference type="NCBI Taxonomy" id="675874"/>
    <lineage>
        <taxon>Bacteria</taxon>
        <taxon>Pseudomonadati</taxon>
        <taxon>Pseudomonadota</taxon>
        <taxon>Gammaproteobacteria</taxon>
        <taxon>Aeromonadales</taxon>
        <taxon>Aeromonadaceae</taxon>
        <taxon>Tolumonas</taxon>
    </lineage>
</organism>
<evidence type="ECO:0000256" key="1">
    <source>
        <dbReference type="ARBA" id="ARBA00023125"/>
    </source>
</evidence>
<dbReference type="EMBL" id="JACHGR010000009">
    <property type="protein sequence ID" value="MBB6056726.1"/>
    <property type="molecule type" value="Genomic_DNA"/>
</dbReference>
<dbReference type="RefSeq" id="WP_188027441.1">
    <property type="nucleotide sequence ID" value="NZ_JACHGR010000009.1"/>
</dbReference>
<dbReference type="GO" id="GO:0000976">
    <property type="term" value="F:transcription cis-regulatory region binding"/>
    <property type="evidence" value="ECO:0007669"/>
    <property type="project" value="TreeGrafter"/>
</dbReference>
<dbReference type="InterPro" id="IPR009057">
    <property type="entry name" value="Homeodomain-like_sf"/>
</dbReference>
<dbReference type="PROSITE" id="PS50977">
    <property type="entry name" value="HTH_TETR_2"/>
    <property type="match status" value="1"/>
</dbReference>
<keyword evidence="5" id="KW-1185">Reference proteome</keyword>